<dbReference type="PANTHER" id="PTHR42208">
    <property type="entry name" value="HEAVY METAL TRANSPORTER-RELATED"/>
    <property type="match status" value="1"/>
</dbReference>
<evidence type="ECO:0000256" key="1">
    <source>
        <dbReference type="SAM" id="MobiDB-lite"/>
    </source>
</evidence>
<dbReference type="Pfam" id="PF13386">
    <property type="entry name" value="DsbD_2"/>
    <property type="match status" value="1"/>
</dbReference>
<feature type="compositionally biased region" description="Basic and acidic residues" evidence="1">
    <location>
        <begin position="246"/>
        <end position="281"/>
    </location>
</feature>
<organism evidence="4 5">
    <name type="scientific">Moraxella bovoculi 237</name>
    <dbReference type="NCBI Taxonomy" id="743974"/>
    <lineage>
        <taxon>Bacteria</taxon>
        <taxon>Pseudomonadati</taxon>
        <taxon>Pseudomonadota</taxon>
        <taxon>Gammaproteobacteria</taxon>
        <taxon>Moraxellales</taxon>
        <taxon>Moraxellaceae</taxon>
        <taxon>Moraxella</taxon>
    </lineage>
</organism>
<dbReference type="PANTHER" id="PTHR42208:SF1">
    <property type="entry name" value="HEAVY METAL TRANSPORTER"/>
    <property type="match status" value="1"/>
</dbReference>
<feature type="region of interest" description="Disordered" evidence="1">
    <location>
        <begin position="229"/>
        <end position="281"/>
    </location>
</feature>
<comment type="caution">
    <text evidence="4">The sequence shown here is derived from an EMBL/GenBank/DDBJ whole genome shotgun (WGS) entry which is preliminary data.</text>
</comment>
<keyword evidence="2" id="KW-0472">Membrane</keyword>
<feature type="transmembrane region" description="Helical" evidence="2">
    <location>
        <begin position="85"/>
        <end position="105"/>
    </location>
</feature>
<feature type="transmembrane region" description="Helical" evidence="2">
    <location>
        <begin position="206"/>
        <end position="225"/>
    </location>
</feature>
<evidence type="ECO:0000313" key="4">
    <source>
        <dbReference type="EMBL" id="KDN25052.1"/>
    </source>
</evidence>
<keyword evidence="2" id="KW-0812">Transmembrane</keyword>
<name>A0A066UGP8_9GAMM</name>
<dbReference type="InterPro" id="IPR039447">
    <property type="entry name" value="UreH-like_TM_dom"/>
</dbReference>
<feature type="domain" description="Urease accessory protein UreH-like transmembrane" evidence="3">
    <location>
        <begin position="8"/>
        <end position="216"/>
    </location>
</feature>
<gene>
    <name evidence="4" type="ORF">MBO_05932</name>
</gene>
<evidence type="ECO:0000259" key="3">
    <source>
        <dbReference type="Pfam" id="PF13386"/>
    </source>
</evidence>
<dbReference type="AlphaFoldDB" id="A0A066UGP8"/>
<protein>
    <recommendedName>
        <fullName evidence="3">Urease accessory protein UreH-like transmembrane domain-containing protein</fullName>
    </recommendedName>
</protein>
<feature type="transmembrane region" description="Helical" evidence="2">
    <location>
        <begin position="139"/>
        <end position="159"/>
    </location>
</feature>
<dbReference type="RefSeq" id="WP_036365475.1">
    <property type="nucleotide sequence ID" value="NZ_AOMT01000023.1"/>
</dbReference>
<dbReference type="eggNOG" id="COG2836">
    <property type="taxonomic scope" value="Bacteria"/>
</dbReference>
<dbReference type="OrthoDB" id="9798690at2"/>
<evidence type="ECO:0000313" key="5">
    <source>
        <dbReference type="Proteomes" id="UP000035860"/>
    </source>
</evidence>
<dbReference type="EMBL" id="AOMT01000023">
    <property type="protein sequence ID" value="KDN25052.1"/>
    <property type="molecule type" value="Genomic_DNA"/>
</dbReference>
<feature type="transmembrane region" description="Helical" evidence="2">
    <location>
        <begin position="171"/>
        <end position="194"/>
    </location>
</feature>
<keyword evidence="2" id="KW-1133">Transmembrane helix</keyword>
<evidence type="ECO:0000256" key="2">
    <source>
        <dbReference type="SAM" id="Phobius"/>
    </source>
</evidence>
<dbReference type="Proteomes" id="UP000035860">
    <property type="component" value="Unassembled WGS sequence"/>
</dbReference>
<accession>A0A066UGP8</accession>
<sequence>MTASLLIAALAMGFFGSPHCLGMCGGIVAAFGISMKNLTPAKRKTLIATYHLGRLLSYMALGVLATIVGSTVIAPFLTNNALPRILLGGALIFAALLMLGVPFLTRLEKLGLGLWNKLAPVRQKVLPIDSIPKALGAGILWGLLPCGLVYGALVMAVSVSAAQISPLSGSAFMLFFGLGTLPMLIATDTMIVWLQKTVSKFNLRKFSGALMLISGLAVALSPTVMHMMHGHGSHDSHGHHAHGHIHHEDSHDHSHMQHDHSNHNHDHSTHQHHDHQEHNHH</sequence>
<feature type="transmembrane region" description="Helical" evidence="2">
    <location>
        <begin position="56"/>
        <end position="78"/>
    </location>
</feature>
<reference evidence="4 5" key="1">
    <citation type="journal article" date="2014" name="Genome Announc.">
        <title>Draft Genome Sequence of Moraxella bovoculi Strain 237T (ATCC BAA-1259T) Isolated from a Calf with Infectious Bovine Keratoconjunctivitis.</title>
        <authorList>
            <person name="Calcutt M.J."/>
            <person name="Foecking M.F."/>
            <person name="Martin N.T."/>
            <person name="Mhlanga-Mutangadura T."/>
            <person name="Reilly T.J."/>
        </authorList>
    </citation>
    <scope>NUCLEOTIDE SEQUENCE [LARGE SCALE GENOMIC DNA]</scope>
    <source>
        <strain evidence="4 5">237</strain>
    </source>
</reference>
<keyword evidence="5" id="KW-1185">Reference proteome</keyword>
<proteinExistence type="predicted"/>